<evidence type="ECO:0000256" key="7">
    <source>
        <dbReference type="SAM" id="Phobius"/>
    </source>
</evidence>
<keyword evidence="3 7" id="KW-1133">Transmembrane helix</keyword>
<feature type="transmembrane region" description="Helical" evidence="7">
    <location>
        <begin position="332"/>
        <end position="352"/>
    </location>
</feature>
<dbReference type="EMBL" id="JAEHOC010000005">
    <property type="protein sequence ID" value="KAG2441577.1"/>
    <property type="molecule type" value="Genomic_DNA"/>
</dbReference>
<dbReference type="Gene3D" id="1.20.1250.20">
    <property type="entry name" value="MFS general substrate transporter like domains"/>
    <property type="match status" value="1"/>
</dbReference>
<feature type="region of interest" description="Disordered" evidence="6">
    <location>
        <begin position="58"/>
        <end position="105"/>
    </location>
</feature>
<name>A0A835T9U3_CHLIN</name>
<keyword evidence="4 7" id="KW-0472">Membrane</keyword>
<evidence type="ECO:0000256" key="6">
    <source>
        <dbReference type="SAM" id="MobiDB-lite"/>
    </source>
</evidence>
<dbReference type="PROSITE" id="PS50850">
    <property type="entry name" value="MFS"/>
    <property type="match status" value="1"/>
</dbReference>
<comment type="subcellular location">
    <subcellularLocation>
        <location evidence="1">Membrane</location>
        <topology evidence="1">Multi-pass membrane protein</topology>
    </subcellularLocation>
</comment>
<protein>
    <recommendedName>
        <fullName evidence="8">Major facilitator superfamily (MFS) profile domain-containing protein</fullName>
    </recommendedName>
</protein>
<dbReference type="GO" id="GO:0022857">
    <property type="term" value="F:transmembrane transporter activity"/>
    <property type="evidence" value="ECO:0007669"/>
    <property type="project" value="InterPro"/>
</dbReference>
<dbReference type="InterPro" id="IPR036259">
    <property type="entry name" value="MFS_trans_sf"/>
</dbReference>
<sequence length="427" mass="42440">MAHMGLRLGSGPGAGRASCEPSPKGLLSAPALAPALHSPAAIGGGCSSFRQPWTWPASRSQVAAPAGALSTKGPAVPVPPSLGASGLKLQPRQKQQQQQQQGTHLEIDAQRAREELELQLRLSASAAAAASSATAASASTSPAAGSAAAAGSPAATSSGSAAAAPGGLAGWWTSKPANDKLVFAATLALMLSNMGKVDMSVAIVPMSAEMGWSASVSGLVQALFYTGYMLACIPGGYLASRSGGRLVLPVALGAWSAATFVAPMAAATVTTLSLTRFVVGAGQGVAPSAVVDIVARTVPVSGRASATTTSFGGLHLGTVVGLLAAPPIVNSLGWQALFYIYGGLGLVWYAWFESVIMPELAAQDPAMTAALTGTASGTGPAAAAAAASPVAAAPAGAKAAAPPVPYRAFLRSKEMQALMVTHFCNNM</sequence>
<dbReference type="Proteomes" id="UP000650467">
    <property type="component" value="Unassembled WGS sequence"/>
</dbReference>
<dbReference type="InterPro" id="IPR011701">
    <property type="entry name" value="MFS"/>
</dbReference>
<evidence type="ECO:0000256" key="1">
    <source>
        <dbReference type="ARBA" id="ARBA00004141"/>
    </source>
</evidence>
<gene>
    <name evidence="9" type="ORF">HXX76_003198</name>
</gene>
<dbReference type="PANTHER" id="PTHR11662:SF243">
    <property type="entry name" value="ANION TRANSPORTER 6, CHLOROPLASTIC-RELATED"/>
    <property type="match status" value="1"/>
</dbReference>
<evidence type="ECO:0000259" key="8">
    <source>
        <dbReference type="PROSITE" id="PS50850"/>
    </source>
</evidence>
<evidence type="ECO:0000256" key="2">
    <source>
        <dbReference type="ARBA" id="ARBA00022692"/>
    </source>
</evidence>
<reference evidence="9" key="1">
    <citation type="journal article" date="2020" name="bioRxiv">
        <title>Comparative genomics of Chlamydomonas.</title>
        <authorList>
            <person name="Craig R.J."/>
            <person name="Hasan A.R."/>
            <person name="Ness R.W."/>
            <person name="Keightley P.D."/>
        </authorList>
    </citation>
    <scope>NUCLEOTIDE SEQUENCE</scope>
    <source>
        <strain evidence="9">SAG 7.73</strain>
    </source>
</reference>
<feature type="domain" description="Major facilitator superfamily (MFS) profile" evidence="8">
    <location>
        <begin position="181"/>
        <end position="427"/>
    </location>
</feature>
<feature type="transmembrane region" description="Helical" evidence="7">
    <location>
        <begin position="181"/>
        <end position="206"/>
    </location>
</feature>
<evidence type="ECO:0000256" key="3">
    <source>
        <dbReference type="ARBA" id="ARBA00022989"/>
    </source>
</evidence>
<dbReference type="GO" id="GO:0016020">
    <property type="term" value="C:membrane"/>
    <property type="evidence" value="ECO:0007669"/>
    <property type="project" value="UniProtKB-SubCell"/>
</dbReference>
<accession>A0A835T9U3</accession>
<dbReference type="AlphaFoldDB" id="A0A835T9U3"/>
<dbReference type="SUPFAM" id="SSF103473">
    <property type="entry name" value="MFS general substrate transporter"/>
    <property type="match status" value="1"/>
</dbReference>
<dbReference type="InterPro" id="IPR020846">
    <property type="entry name" value="MFS_dom"/>
</dbReference>
<keyword evidence="2 7" id="KW-0812">Transmembrane</keyword>
<comment type="similarity">
    <text evidence="5">Belongs to the major facilitator superfamily. Sodium/anion cotransporter (TC 2.A.1.14) family.</text>
</comment>
<dbReference type="Pfam" id="PF07690">
    <property type="entry name" value="MFS_1"/>
    <property type="match status" value="1"/>
</dbReference>
<keyword evidence="10" id="KW-1185">Reference proteome</keyword>
<dbReference type="OrthoDB" id="540998at2759"/>
<feature type="transmembrane region" description="Helical" evidence="7">
    <location>
        <begin position="218"/>
        <end position="239"/>
    </location>
</feature>
<dbReference type="InterPro" id="IPR050382">
    <property type="entry name" value="MFS_Na/Anion_cotransporter"/>
</dbReference>
<evidence type="ECO:0000313" key="9">
    <source>
        <dbReference type="EMBL" id="KAG2441577.1"/>
    </source>
</evidence>
<evidence type="ECO:0000256" key="4">
    <source>
        <dbReference type="ARBA" id="ARBA00023136"/>
    </source>
</evidence>
<feature type="region of interest" description="Disordered" evidence="6">
    <location>
        <begin position="1"/>
        <end position="25"/>
    </location>
</feature>
<organism evidence="9 10">
    <name type="scientific">Chlamydomonas incerta</name>
    <dbReference type="NCBI Taxonomy" id="51695"/>
    <lineage>
        <taxon>Eukaryota</taxon>
        <taxon>Viridiplantae</taxon>
        <taxon>Chlorophyta</taxon>
        <taxon>core chlorophytes</taxon>
        <taxon>Chlorophyceae</taxon>
        <taxon>CS clade</taxon>
        <taxon>Chlamydomonadales</taxon>
        <taxon>Chlamydomonadaceae</taxon>
        <taxon>Chlamydomonas</taxon>
    </lineage>
</organism>
<feature type="transmembrane region" description="Helical" evidence="7">
    <location>
        <begin position="246"/>
        <end position="266"/>
    </location>
</feature>
<feature type="compositionally biased region" description="Low complexity" evidence="6">
    <location>
        <begin position="90"/>
        <end position="101"/>
    </location>
</feature>
<comment type="caution">
    <text evidence="9">The sequence shown here is derived from an EMBL/GenBank/DDBJ whole genome shotgun (WGS) entry which is preliminary data.</text>
</comment>
<proteinExistence type="inferred from homology"/>
<dbReference type="PANTHER" id="PTHR11662">
    <property type="entry name" value="SOLUTE CARRIER FAMILY 17"/>
    <property type="match status" value="1"/>
</dbReference>
<evidence type="ECO:0000256" key="5">
    <source>
        <dbReference type="ARBA" id="ARBA00024362"/>
    </source>
</evidence>
<evidence type="ECO:0000313" key="10">
    <source>
        <dbReference type="Proteomes" id="UP000650467"/>
    </source>
</evidence>